<dbReference type="Pfam" id="PF16188">
    <property type="entry name" value="Peptidase_M24_C"/>
    <property type="match status" value="1"/>
</dbReference>
<dbReference type="AlphaFoldDB" id="A0A5C1QKS4"/>
<evidence type="ECO:0000259" key="6">
    <source>
        <dbReference type="Pfam" id="PF16188"/>
    </source>
</evidence>
<accession>A0A5C1QKS4</accession>
<dbReference type="FunFam" id="3.40.350.10:FF:000003">
    <property type="entry name" value="Xaa-pro aminopeptidase P"/>
    <property type="match status" value="1"/>
</dbReference>
<dbReference type="PANTHER" id="PTHR43763:SF6">
    <property type="entry name" value="XAA-PRO AMINOPEPTIDASE 1"/>
    <property type="match status" value="1"/>
</dbReference>
<sequence length="594" mass="66847">MTTNNKLAALRQKMKERGLQAYVIFSSDPHGSEYVSGHWRCRSWFSGFSGSAGTVIVTLEEAGLWTDFRYFIQAAGELSGSDIKLFKMGEPGVPSYIDWLTEHLEAGSVVGMDGRTLTLREWEAMAAPFGSKQIRIDGQDDLIDELWGDRPAESLEPVWALGDEESGQTSLEKVKQIRRMMHQSAVDATLISSLDDIAWILNIRGGDVPYNPVVQSYMYLSMEDVKWYVDERKLDDNIRSLLKSIGVQVFPYAHILQSLSALDSRMTLFVSPERSNSTLISALPEGIKLVKGVDFSTRLKACKNPVELSRIRSVMEKDGVALVKFIIWLKKELQQGTLTELQAANALRGFRSEQDGFLGESFSPIPAYKGHGAICHYEANEQSQYQLEKGSLFLIDSGGQYREGTTDVTRTLALGTPVEREIIDYTLVLKGHIALSRALFPEGTRGYQLDTLARTALWNSGLNYGHGTGHGVGYILNVHEGPQKISPHPIDEALKIGMVCSNEPGIYREDQHGIRIENLLVVQPWDQCPENDPFYKFETLTLCPYERELIDTSLLNNEEKNWVNAYQEEVYNRLSPYLNASEKDWLRKVTLEIN</sequence>
<dbReference type="GO" id="GO:0046872">
    <property type="term" value="F:metal ion binding"/>
    <property type="evidence" value="ECO:0007669"/>
    <property type="project" value="UniProtKB-KW"/>
</dbReference>
<dbReference type="FunFam" id="3.90.230.10:FF:000009">
    <property type="entry name" value="xaa-Pro aminopeptidase 2"/>
    <property type="match status" value="1"/>
</dbReference>
<dbReference type="OrthoDB" id="9806388at2"/>
<dbReference type="Gene3D" id="3.90.230.10">
    <property type="entry name" value="Creatinase/methionine aminopeptidase superfamily"/>
    <property type="match status" value="1"/>
</dbReference>
<evidence type="ECO:0000313" key="7">
    <source>
        <dbReference type="EMBL" id="QEN07809.1"/>
    </source>
</evidence>
<feature type="domain" description="Creatinase N-terminal" evidence="5">
    <location>
        <begin position="7"/>
        <end position="131"/>
    </location>
</feature>
<dbReference type="SUPFAM" id="SSF53092">
    <property type="entry name" value="Creatinase/prolidase N-terminal domain"/>
    <property type="match status" value="1"/>
</dbReference>
<name>A0A5C1QKS4_9SPIO</name>
<dbReference type="Gene3D" id="3.40.350.10">
    <property type="entry name" value="Creatinase/prolidase N-terminal domain"/>
    <property type="match status" value="2"/>
</dbReference>
<evidence type="ECO:0000256" key="1">
    <source>
        <dbReference type="ARBA" id="ARBA00008766"/>
    </source>
</evidence>
<keyword evidence="2" id="KW-0479">Metal-binding</keyword>
<organism evidence="7 8">
    <name type="scientific">Oceanispirochaeta crateris</name>
    <dbReference type="NCBI Taxonomy" id="2518645"/>
    <lineage>
        <taxon>Bacteria</taxon>
        <taxon>Pseudomonadati</taxon>
        <taxon>Spirochaetota</taxon>
        <taxon>Spirochaetia</taxon>
        <taxon>Spirochaetales</taxon>
        <taxon>Spirochaetaceae</taxon>
        <taxon>Oceanispirochaeta</taxon>
    </lineage>
</organism>
<dbReference type="Pfam" id="PF16189">
    <property type="entry name" value="Creatinase_N_2"/>
    <property type="match status" value="1"/>
</dbReference>
<dbReference type="KEGG" id="ock:EXM22_07330"/>
<evidence type="ECO:0000256" key="2">
    <source>
        <dbReference type="ARBA" id="ARBA00022723"/>
    </source>
</evidence>
<dbReference type="CDD" id="cd01085">
    <property type="entry name" value="APP"/>
    <property type="match status" value="1"/>
</dbReference>
<dbReference type="Pfam" id="PF01321">
    <property type="entry name" value="Creatinase_N"/>
    <property type="match status" value="1"/>
</dbReference>
<dbReference type="InterPro" id="IPR036005">
    <property type="entry name" value="Creatinase/aminopeptidase-like"/>
</dbReference>
<feature type="domain" description="Peptidase M24" evidence="4">
    <location>
        <begin position="310"/>
        <end position="523"/>
    </location>
</feature>
<dbReference type="InterPro" id="IPR000587">
    <property type="entry name" value="Creatinase_N"/>
</dbReference>
<keyword evidence="7" id="KW-0645">Protease</keyword>
<dbReference type="EMBL" id="CP036150">
    <property type="protein sequence ID" value="QEN07809.1"/>
    <property type="molecule type" value="Genomic_DNA"/>
</dbReference>
<evidence type="ECO:0000256" key="3">
    <source>
        <dbReference type="ARBA" id="ARBA00022801"/>
    </source>
</evidence>
<dbReference type="RefSeq" id="WP_149485889.1">
    <property type="nucleotide sequence ID" value="NZ_CP036150.1"/>
</dbReference>
<dbReference type="PANTHER" id="PTHR43763">
    <property type="entry name" value="XAA-PRO AMINOPEPTIDASE 1"/>
    <property type="match status" value="1"/>
</dbReference>
<keyword evidence="7" id="KW-0031">Aminopeptidase</keyword>
<dbReference type="Pfam" id="PF00557">
    <property type="entry name" value="Peptidase_M24"/>
    <property type="match status" value="1"/>
</dbReference>
<dbReference type="InterPro" id="IPR050422">
    <property type="entry name" value="X-Pro_aminopeptidase_P"/>
</dbReference>
<dbReference type="GO" id="GO:0070006">
    <property type="term" value="F:metalloaminopeptidase activity"/>
    <property type="evidence" value="ECO:0007669"/>
    <property type="project" value="InterPro"/>
</dbReference>
<evidence type="ECO:0000259" key="5">
    <source>
        <dbReference type="Pfam" id="PF01321"/>
    </source>
</evidence>
<dbReference type="InterPro" id="IPR032416">
    <property type="entry name" value="Peptidase_M24_C"/>
</dbReference>
<evidence type="ECO:0000313" key="8">
    <source>
        <dbReference type="Proteomes" id="UP000324209"/>
    </source>
</evidence>
<comment type="similarity">
    <text evidence="1">Belongs to the peptidase M24B family.</text>
</comment>
<dbReference type="GO" id="GO:0005737">
    <property type="term" value="C:cytoplasm"/>
    <property type="evidence" value="ECO:0007669"/>
    <property type="project" value="UniProtKB-ARBA"/>
</dbReference>
<feature type="domain" description="Peptidase M24 C-terminal" evidence="6">
    <location>
        <begin position="533"/>
        <end position="592"/>
    </location>
</feature>
<keyword evidence="8" id="KW-1185">Reference proteome</keyword>
<reference evidence="7 8" key="1">
    <citation type="submission" date="2019-02" db="EMBL/GenBank/DDBJ databases">
        <title>Complete Genome Sequence and Methylome Analysis of free living Spirochaetas.</title>
        <authorList>
            <person name="Fomenkov A."/>
            <person name="Dubinina G."/>
            <person name="Leshcheva N."/>
            <person name="Mikheeva N."/>
            <person name="Grabovich M."/>
            <person name="Vincze T."/>
            <person name="Roberts R.J."/>
        </authorList>
    </citation>
    <scope>NUCLEOTIDE SEQUENCE [LARGE SCALE GENOMIC DNA]</scope>
    <source>
        <strain evidence="7 8">K2</strain>
    </source>
</reference>
<dbReference type="InterPro" id="IPR000994">
    <property type="entry name" value="Pept_M24"/>
</dbReference>
<proteinExistence type="inferred from homology"/>
<dbReference type="SUPFAM" id="SSF55920">
    <property type="entry name" value="Creatinase/aminopeptidase"/>
    <property type="match status" value="1"/>
</dbReference>
<evidence type="ECO:0000259" key="4">
    <source>
        <dbReference type="Pfam" id="PF00557"/>
    </source>
</evidence>
<keyword evidence="3" id="KW-0378">Hydrolase</keyword>
<protein>
    <submittedName>
        <fullName evidence="7">Aminopeptidase P family protein</fullName>
    </submittedName>
</protein>
<dbReference type="InterPro" id="IPR029149">
    <property type="entry name" value="Creatin/AminoP/Spt16_N"/>
</dbReference>
<dbReference type="Proteomes" id="UP000324209">
    <property type="component" value="Chromosome"/>
</dbReference>
<dbReference type="InterPro" id="IPR033740">
    <property type="entry name" value="Pept_M24B"/>
</dbReference>
<gene>
    <name evidence="7" type="ORF">EXM22_07330</name>
</gene>